<protein>
    <submittedName>
        <fullName evidence="1">Uncharacterized protein</fullName>
    </submittedName>
</protein>
<gene>
    <name evidence="1" type="ORF">NM208_g8788</name>
</gene>
<dbReference type="Proteomes" id="UP001148629">
    <property type="component" value="Unassembled WGS sequence"/>
</dbReference>
<organism evidence="1 2">
    <name type="scientific">Fusarium decemcellulare</name>
    <dbReference type="NCBI Taxonomy" id="57161"/>
    <lineage>
        <taxon>Eukaryota</taxon>
        <taxon>Fungi</taxon>
        <taxon>Dikarya</taxon>
        <taxon>Ascomycota</taxon>
        <taxon>Pezizomycotina</taxon>
        <taxon>Sordariomycetes</taxon>
        <taxon>Hypocreomycetidae</taxon>
        <taxon>Hypocreales</taxon>
        <taxon>Nectriaceae</taxon>
        <taxon>Fusarium</taxon>
        <taxon>Fusarium decemcellulare species complex</taxon>
    </lineage>
</organism>
<evidence type="ECO:0000313" key="1">
    <source>
        <dbReference type="EMBL" id="KAJ3531654.1"/>
    </source>
</evidence>
<proteinExistence type="predicted"/>
<sequence length="435" mass="49596">MIRNSKRPMPRMFSTAGYGIRFRFKTDVGKGAKTIQAQQVQPNRANDPGYSKGNNDIVATLPTLDLDRNSADAVIVRPLNILNQIQPPESLRTNHNYETGSEMDHDRDMLTLAVSYTMLGRLEPWKEYFVDYFSRYIATELVPFDDGRNGWRYIVLPLAHLDDLVMDTVLSAAAFHFAGNVNNQILQPHTLYQSAIHKLRDRQDLTIYDMEGQRSILLSLLVILVTAMVNGRPDFRTAFGLLEAAVNAIGGEAALMADESGIFIIRQLHKYQRYISPLLSWEKGVARLSQSIPSSSNKEWEEFAFYYQTHPHSEDSWSLVYSLHEQACNIYVTRALERPQCLPRVDLVSRFISTLDNLPSGSPGTHILPWMIFMAAAESSDLIQQQYFEQVLLRSYERNGFANILMAVGHLREIWSRQSGQNWTDILPHLPIFVV</sequence>
<reference evidence="1" key="1">
    <citation type="submission" date="2022-08" db="EMBL/GenBank/DDBJ databases">
        <title>Genome Sequence of Fusarium decemcellulare.</title>
        <authorList>
            <person name="Buettner E."/>
        </authorList>
    </citation>
    <scope>NUCLEOTIDE SEQUENCE</scope>
    <source>
        <strain evidence="1">Babe19</strain>
    </source>
</reference>
<accession>A0ACC1S3Z6</accession>
<dbReference type="EMBL" id="JANRMS010001041">
    <property type="protein sequence ID" value="KAJ3531654.1"/>
    <property type="molecule type" value="Genomic_DNA"/>
</dbReference>
<name>A0ACC1S3Z6_9HYPO</name>
<comment type="caution">
    <text evidence="1">The sequence shown here is derived from an EMBL/GenBank/DDBJ whole genome shotgun (WGS) entry which is preliminary data.</text>
</comment>
<keyword evidence="2" id="KW-1185">Reference proteome</keyword>
<evidence type="ECO:0000313" key="2">
    <source>
        <dbReference type="Proteomes" id="UP001148629"/>
    </source>
</evidence>